<organism evidence="11 12">
    <name type="scientific">Aquilegia coerulea</name>
    <name type="common">Rocky mountain columbine</name>
    <dbReference type="NCBI Taxonomy" id="218851"/>
    <lineage>
        <taxon>Eukaryota</taxon>
        <taxon>Viridiplantae</taxon>
        <taxon>Streptophyta</taxon>
        <taxon>Embryophyta</taxon>
        <taxon>Tracheophyta</taxon>
        <taxon>Spermatophyta</taxon>
        <taxon>Magnoliopsida</taxon>
        <taxon>Ranunculales</taxon>
        <taxon>Ranunculaceae</taxon>
        <taxon>Thalictroideae</taxon>
        <taxon>Aquilegia</taxon>
    </lineage>
</organism>
<feature type="domain" description="Amino acid transporter transmembrane" evidence="10">
    <location>
        <begin position="39"/>
        <end position="435"/>
    </location>
</feature>
<evidence type="ECO:0000256" key="4">
    <source>
        <dbReference type="ARBA" id="ARBA00022692"/>
    </source>
</evidence>
<keyword evidence="6 9" id="KW-1133">Transmembrane helix</keyword>
<keyword evidence="12" id="KW-1185">Reference proteome</keyword>
<dbReference type="Pfam" id="PF01490">
    <property type="entry name" value="Aa_trans"/>
    <property type="match status" value="1"/>
</dbReference>
<dbReference type="FunFam" id="1.20.1740.10:FF:000033">
    <property type="entry name" value="Lysine histidine transporter 1"/>
    <property type="match status" value="1"/>
</dbReference>
<feature type="transmembrane region" description="Helical" evidence="9">
    <location>
        <begin position="417"/>
        <end position="441"/>
    </location>
</feature>
<dbReference type="GO" id="GO:0005886">
    <property type="term" value="C:plasma membrane"/>
    <property type="evidence" value="ECO:0007669"/>
    <property type="project" value="UniProtKB-SubCell"/>
</dbReference>
<evidence type="ECO:0000256" key="8">
    <source>
        <dbReference type="ARBA" id="ARBA00061463"/>
    </source>
</evidence>
<dbReference type="GO" id="GO:0015171">
    <property type="term" value="F:amino acid transmembrane transporter activity"/>
    <property type="evidence" value="ECO:0007669"/>
    <property type="project" value="UniProtKB-ARBA"/>
</dbReference>
<dbReference type="InterPro" id="IPR013057">
    <property type="entry name" value="AA_transpt_TM"/>
</dbReference>
<dbReference type="Proteomes" id="UP000230069">
    <property type="component" value="Unassembled WGS sequence"/>
</dbReference>
<protein>
    <recommendedName>
        <fullName evidence="10">Amino acid transporter transmembrane domain-containing protein</fullName>
    </recommendedName>
</protein>
<reference evidence="11 12" key="1">
    <citation type="submission" date="2017-09" db="EMBL/GenBank/DDBJ databases">
        <title>WGS assembly of Aquilegia coerulea Goldsmith.</title>
        <authorList>
            <person name="Hodges S."/>
            <person name="Kramer E."/>
            <person name="Nordborg M."/>
            <person name="Tomkins J."/>
            <person name="Borevitz J."/>
            <person name="Derieg N."/>
            <person name="Yan J."/>
            <person name="Mihaltcheva S."/>
            <person name="Hayes R.D."/>
            <person name="Rokhsar D."/>
        </authorList>
    </citation>
    <scope>NUCLEOTIDE SEQUENCE [LARGE SCALE GENOMIC DNA]</scope>
    <source>
        <strain evidence="12">cv. Goldsmith</strain>
    </source>
</reference>
<sequence>MGTQADFDDQTKVVSNKVDERTDKEKAIDEWLPITSSRNAKWWYSAFHNVTAMVGAGVLSLPFAMSELGWGPGVAVLVVSWVVTLYTLWQMVEMHEMVPGKRFDRYHELGQHAFGEKLGLWIVVPQQLIVEVGVDIVYMVTGGKSLQKVHKLVCHEPCKDIKLTYFIMIFASCHFVLAQLPNFNSISMVSLAAAVMSLSYSTIAWSASISKGVQPDVQYGYKATTTAGTVFNFFSGLGDVAFAYAGHNVVLEIQATIPSTPENPSKKPMWKGVIVAYIVVAICYFPVALIGFWVFGNKVDDNILLSLAKPTWLIVTANMFVVVHVIGSYQIYAMPVFDMLETVLVKKLHCTPGLPLRLIARSLYVAFTMFVAITFPFFGGLLGFFGGFAFAPTTYFLPCVMWLSIVKPKRFGLSWTINWICIILGVCLMVLSPIGGLRQIILQSKTYKFYS</sequence>
<gene>
    <name evidence="11" type="ORF">AQUCO_01100285v1</name>
</gene>
<dbReference type="EMBL" id="KZ305028">
    <property type="protein sequence ID" value="PIA51352.1"/>
    <property type="molecule type" value="Genomic_DNA"/>
</dbReference>
<dbReference type="Gene3D" id="1.20.1740.10">
    <property type="entry name" value="Amino acid/polyamine transporter I"/>
    <property type="match status" value="1"/>
</dbReference>
<evidence type="ECO:0000313" key="11">
    <source>
        <dbReference type="EMBL" id="PIA51352.1"/>
    </source>
</evidence>
<feature type="transmembrane region" description="Helical" evidence="9">
    <location>
        <begin position="186"/>
        <end position="205"/>
    </location>
</feature>
<accession>A0A2G5E6F2</accession>
<keyword evidence="4 9" id="KW-0812">Transmembrane</keyword>
<name>A0A2G5E6F2_AQUCA</name>
<dbReference type="AlphaFoldDB" id="A0A2G5E6F2"/>
<dbReference type="InParanoid" id="A0A2G5E6F2"/>
<evidence type="ECO:0000256" key="3">
    <source>
        <dbReference type="ARBA" id="ARBA00022475"/>
    </source>
</evidence>
<feature type="transmembrane region" description="Helical" evidence="9">
    <location>
        <begin position="384"/>
        <end position="405"/>
    </location>
</feature>
<evidence type="ECO:0000256" key="6">
    <source>
        <dbReference type="ARBA" id="ARBA00022989"/>
    </source>
</evidence>
<dbReference type="STRING" id="218851.A0A2G5E6F2"/>
<feature type="transmembrane region" description="Helical" evidence="9">
    <location>
        <begin position="163"/>
        <end position="180"/>
    </location>
</feature>
<keyword evidence="3" id="KW-1003">Cell membrane</keyword>
<feature type="transmembrane region" description="Helical" evidence="9">
    <location>
        <begin position="42"/>
        <end position="64"/>
    </location>
</feature>
<proteinExistence type="inferred from homology"/>
<keyword evidence="5" id="KW-0029">Amino-acid transport</keyword>
<comment type="subcellular location">
    <subcellularLocation>
        <location evidence="1">Cell membrane</location>
        <topology evidence="1">Multi-pass membrane protein</topology>
    </subcellularLocation>
</comment>
<evidence type="ECO:0000259" key="10">
    <source>
        <dbReference type="Pfam" id="PF01490"/>
    </source>
</evidence>
<dbReference type="OrthoDB" id="40134at2759"/>
<dbReference type="FunCoup" id="A0A2G5E6F2">
    <property type="interactions" value="195"/>
</dbReference>
<evidence type="ECO:0000256" key="5">
    <source>
        <dbReference type="ARBA" id="ARBA00022970"/>
    </source>
</evidence>
<dbReference type="PANTHER" id="PTHR48017">
    <property type="entry name" value="OS05G0424000 PROTEIN-RELATED"/>
    <property type="match status" value="1"/>
</dbReference>
<evidence type="ECO:0000313" key="12">
    <source>
        <dbReference type="Proteomes" id="UP000230069"/>
    </source>
</evidence>
<evidence type="ECO:0000256" key="7">
    <source>
        <dbReference type="ARBA" id="ARBA00023136"/>
    </source>
</evidence>
<evidence type="ECO:0000256" key="9">
    <source>
        <dbReference type="SAM" id="Phobius"/>
    </source>
</evidence>
<keyword evidence="7 9" id="KW-0472">Membrane</keyword>
<feature type="transmembrane region" description="Helical" evidence="9">
    <location>
        <begin position="274"/>
        <end position="295"/>
    </location>
</feature>
<evidence type="ECO:0000256" key="1">
    <source>
        <dbReference type="ARBA" id="ARBA00004651"/>
    </source>
</evidence>
<feature type="transmembrane region" description="Helical" evidence="9">
    <location>
        <begin position="70"/>
        <end position="89"/>
    </location>
</feature>
<feature type="transmembrane region" description="Helical" evidence="9">
    <location>
        <begin position="315"/>
        <end position="337"/>
    </location>
</feature>
<feature type="transmembrane region" description="Helical" evidence="9">
    <location>
        <begin position="358"/>
        <end position="378"/>
    </location>
</feature>
<evidence type="ECO:0000256" key="2">
    <source>
        <dbReference type="ARBA" id="ARBA00022448"/>
    </source>
</evidence>
<keyword evidence="2" id="KW-0813">Transport</keyword>
<comment type="similarity">
    <text evidence="8">Belongs to the amino acid/polyamine transporter 2 family. Amino acid/auxin permease (AAAP) (TC 2.A.18.2) subfamily.</text>
</comment>